<keyword evidence="2" id="KW-0472">Membrane</keyword>
<feature type="compositionally biased region" description="Basic and acidic residues" evidence="1">
    <location>
        <begin position="974"/>
        <end position="992"/>
    </location>
</feature>
<feature type="transmembrane region" description="Helical" evidence="2">
    <location>
        <begin position="1503"/>
        <end position="1523"/>
    </location>
</feature>
<feature type="compositionally biased region" description="Polar residues" evidence="1">
    <location>
        <begin position="1076"/>
        <end position="1101"/>
    </location>
</feature>
<dbReference type="PANTHER" id="PTHR13219">
    <property type="entry name" value="TRANSMEMBRANE PROTEIN 94"/>
    <property type="match status" value="1"/>
</dbReference>
<reference evidence="3 4" key="1">
    <citation type="submission" date="2019-07" db="EMBL/GenBank/DDBJ databases">
        <title>Annotation for the trematode Paragonimus westermani.</title>
        <authorList>
            <person name="Choi Y.-J."/>
        </authorList>
    </citation>
    <scope>NUCLEOTIDE SEQUENCE [LARGE SCALE GENOMIC DNA]</scope>
    <source>
        <strain evidence="3">180907_Pwestermani</strain>
    </source>
</reference>
<evidence type="ECO:0000256" key="1">
    <source>
        <dbReference type="SAM" id="MobiDB-lite"/>
    </source>
</evidence>
<feature type="transmembrane region" description="Helical" evidence="2">
    <location>
        <begin position="265"/>
        <end position="282"/>
    </location>
</feature>
<feature type="transmembrane region" description="Helical" evidence="2">
    <location>
        <begin position="302"/>
        <end position="326"/>
    </location>
</feature>
<accession>A0A8T0CYU1</accession>
<evidence type="ECO:0000256" key="2">
    <source>
        <dbReference type="SAM" id="Phobius"/>
    </source>
</evidence>
<keyword evidence="2" id="KW-0812">Transmembrane</keyword>
<protein>
    <recommendedName>
        <fullName evidence="5">Transmembrane protein 94</fullName>
    </recommendedName>
</protein>
<dbReference type="Proteomes" id="UP000699462">
    <property type="component" value="Unassembled WGS sequence"/>
</dbReference>
<dbReference type="InterPro" id="IPR039720">
    <property type="entry name" value="TMEM94"/>
</dbReference>
<feature type="transmembrane region" description="Helical" evidence="2">
    <location>
        <begin position="43"/>
        <end position="63"/>
    </location>
</feature>
<feature type="transmembrane region" description="Helical" evidence="2">
    <location>
        <begin position="69"/>
        <end position="89"/>
    </location>
</feature>
<proteinExistence type="predicted"/>
<organism evidence="3 4">
    <name type="scientific">Paragonimus westermani</name>
    <dbReference type="NCBI Taxonomy" id="34504"/>
    <lineage>
        <taxon>Eukaryota</taxon>
        <taxon>Metazoa</taxon>
        <taxon>Spiralia</taxon>
        <taxon>Lophotrochozoa</taxon>
        <taxon>Platyhelminthes</taxon>
        <taxon>Trematoda</taxon>
        <taxon>Digenea</taxon>
        <taxon>Plagiorchiida</taxon>
        <taxon>Troglotremata</taxon>
        <taxon>Troglotrematidae</taxon>
        <taxon>Paragonimus</taxon>
    </lineage>
</organism>
<evidence type="ECO:0008006" key="5">
    <source>
        <dbReference type="Google" id="ProtNLM"/>
    </source>
</evidence>
<gene>
    <name evidence="3" type="ORF">P879_06904</name>
</gene>
<dbReference type="EMBL" id="JTDF01022200">
    <property type="protein sequence ID" value="KAF8560833.1"/>
    <property type="molecule type" value="Genomic_DNA"/>
</dbReference>
<evidence type="ECO:0000313" key="4">
    <source>
        <dbReference type="Proteomes" id="UP000699462"/>
    </source>
</evidence>
<sequence>MDLSTEEALVRLRNSLKHFEHVKMRKALIGRESVFSFPGHESLLLGFYACSSLMLLAACFLGLHSLNYFTASVLLSFLVGTSLVTLWLIRRRSDITYNHLSYDVTKLCEDLDRTLQIGFNRTIFYPQFNIPSYLGSSLQWAIRDGETVAVPHILLVQGDVILLTPGQVIPTECVPVNPVDKDVNSTFFSNSIYSPKPSVSSNHEQDSQLSLELPHHPIKAVVTLSPLMEHMRQHKANKHSAHNQFSPSLSCFITLTLRWSLVTKLLLCILYFLISLSRVLLYNHGFPHSSAKYLLSSGVLNMFSHFLFCVSGLGLTCTWFCALAFVSTKFKRTHEAVTRCVLSCEANSSRRPVSSLASSPSIESNAHVSSAVWIKSARDFTSCARTFWSEFYVTPNVDMQHSLLMLGAVSSVCCVDQEGILSRPIPTPEKIFFFHKRHHHHHRHHHHQPRWSHWNMSQPGVSVPKAHETPVPNPPVARRSSRAGFAPPLPDGLSTDGARCSLASRHDPQDAPPLVSPFEYRSSQVASFSSYSEDRCLLNEAHTPQLVPVVLDLRTDTYWPYSTHFEKPRWSRYMASLKPLGLCLMLNNCHSSVADARRAVANHVLTCGPHLSNTSTQLDRSGLLSFCLCSLARQIGFRTGAVDRFVSCGCIAGYQIGPQPNMDWPRASQIEESTILHTRDTRPHIDNDQGICPQGFCTARVCFSAIFHNSESTSGYQLMSQGAGDLLSLLCTDLWDGRDVSPLREPEKCALLDFSNRNASAAYCLGLSYAPLLERPKLRSTSTQLTPNGSFCKDWSPSGDGAVRNTVLLRIPKGYIPQKKINVGRTPSTTGTYCRLCVPHSGLTSAQFFSESPVPQSDSAPFFSARFNHTTGLTEVLDDPVPFNRCFITDDVENPHVCSIHQNAVNNVGLNDRRSFRSVPAGRCPCQVEHVVFDASLDPLSCSYSHACEDLHESETPCKSWQRAYSLCESMRSEVNPRDNSKSSHRLEKSREGNCGSGSTMGIEEAQGLLENQIFLGLVSLQYQVNAHVVDTIQRLGQSCIRFVYFSRENELRSRVFAERLGLECGWNCHISLASPTTNAHSPRSSANSETVLRKTSSRTTPARAGLLSRLEMDSDLYLSRHVDQPCEFKRVRSVPLMDAAIRTSLLDLPHTVSSPGLPDYDSNSELPTDQFSIRECASPAKLWAQDLCQLGSPSLPVMHHGNSHIQSTLPLDSVVCGQSSTPSSSETSSSSSSSSNGSSSSTSSASGSSTNGRGVRLSDYVTDNKSRLPCGIANIRPHLATVDNVPLQVSLFTDCTPQTTREMITILQEHGETVHTCRKLSRNVSASRFHLRSFGSVFHTARKERFAGKFDPASSTTVHTQFDQDQSYSTCSDAFELTARLVNLLFPWVLDMNTQGFRICELIREARCSVNNLYWVITCSVLMPLSAALLQLLLLSAGLPSLPLVLANASSSSVHLIWLPQQQFRAQLLLFPYHQMWNSSWESFLSSDVVHFNSANCIPGYGAGQLVWLILIVTPILSLSMLDRQVDRLRPSQEPPVKRQTSFDRKVYACSCA</sequence>
<feature type="region of interest" description="Disordered" evidence="1">
    <location>
        <begin position="1216"/>
        <end position="1258"/>
    </location>
</feature>
<feature type="region of interest" description="Disordered" evidence="1">
    <location>
        <begin position="974"/>
        <end position="998"/>
    </location>
</feature>
<name>A0A8T0CYU1_9TREM</name>
<keyword evidence="4" id="KW-1185">Reference proteome</keyword>
<dbReference type="PANTHER" id="PTHR13219:SF6">
    <property type="entry name" value="TRANSMEMBRANE PROTEIN 94"/>
    <property type="match status" value="1"/>
</dbReference>
<feature type="compositionally biased region" description="Low complexity" evidence="1">
    <location>
        <begin position="1220"/>
        <end position="1251"/>
    </location>
</feature>
<feature type="transmembrane region" description="Helical" evidence="2">
    <location>
        <begin position="1414"/>
        <end position="1435"/>
    </location>
</feature>
<dbReference type="OrthoDB" id="5568754at2759"/>
<comment type="caution">
    <text evidence="3">The sequence shown here is derived from an EMBL/GenBank/DDBJ whole genome shotgun (WGS) entry which is preliminary data.</text>
</comment>
<evidence type="ECO:0000313" key="3">
    <source>
        <dbReference type="EMBL" id="KAF8560833.1"/>
    </source>
</evidence>
<keyword evidence="2" id="KW-1133">Transmembrane helix</keyword>
<feature type="region of interest" description="Disordered" evidence="1">
    <location>
        <begin position="1076"/>
        <end position="1105"/>
    </location>
</feature>
<feature type="region of interest" description="Disordered" evidence="1">
    <location>
        <begin position="459"/>
        <end position="516"/>
    </location>
</feature>